<keyword evidence="2" id="KW-1185">Reference proteome</keyword>
<sequence length="54" mass="6433">MHLFQREQEKKLLYTFRFIERVKNISGFSGVGKTHLVTSIRIVAEKKADKRLFH</sequence>
<evidence type="ECO:0000313" key="2">
    <source>
        <dbReference type="Proteomes" id="UP000004080"/>
    </source>
</evidence>
<dbReference type="PATRIC" id="fig|1196324.3.peg.958"/>
<organism evidence="1 2">
    <name type="scientific">Fictibacillus macauensis ZFHKF-1</name>
    <dbReference type="NCBI Taxonomy" id="1196324"/>
    <lineage>
        <taxon>Bacteria</taxon>
        <taxon>Bacillati</taxon>
        <taxon>Bacillota</taxon>
        <taxon>Bacilli</taxon>
        <taxon>Bacillales</taxon>
        <taxon>Fictibacillaceae</taxon>
        <taxon>Fictibacillus</taxon>
    </lineage>
</organism>
<dbReference type="Proteomes" id="UP000004080">
    <property type="component" value="Unassembled WGS sequence"/>
</dbReference>
<protein>
    <submittedName>
        <fullName evidence="1">Uncharacterized protein</fullName>
    </submittedName>
</protein>
<accession>I8ALP4</accession>
<gene>
    <name evidence="1" type="ORF">A374_04714</name>
</gene>
<reference evidence="1 2" key="1">
    <citation type="journal article" date="2012" name="J. Bacteriol.">
        <title>Genome of Bacillus macauensis ZFHKF-1, a Long-Chain-Forming Bacterium.</title>
        <authorList>
            <person name="Cai L."/>
            <person name="Zhang T."/>
        </authorList>
    </citation>
    <scope>NUCLEOTIDE SEQUENCE [LARGE SCALE GENOMIC DNA]</scope>
    <source>
        <strain evidence="1 2">ZFHKF-1</strain>
    </source>
</reference>
<dbReference type="EMBL" id="AKKV01000020">
    <property type="protein sequence ID" value="EIT86847.1"/>
    <property type="molecule type" value="Genomic_DNA"/>
</dbReference>
<comment type="caution">
    <text evidence="1">The sequence shown here is derived from an EMBL/GenBank/DDBJ whole genome shotgun (WGS) entry which is preliminary data.</text>
</comment>
<name>I8ALP4_9BACL</name>
<dbReference type="AlphaFoldDB" id="I8ALP4"/>
<proteinExistence type="predicted"/>
<evidence type="ECO:0000313" key="1">
    <source>
        <dbReference type="EMBL" id="EIT86847.1"/>
    </source>
</evidence>